<dbReference type="InterPro" id="IPR003959">
    <property type="entry name" value="ATPase_AAA_core"/>
</dbReference>
<keyword evidence="2" id="KW-0547">Nucleotide-binding</keyword>
<keyword evidence="1" id="KW-0677">Repeat</keyword>
<evidence type="ECO:0000313" key="8">
    <source>
        <dbReference type="Proteomes" id="UP001228690"/>
    </source>
</evidence>
<dbReference type="InterPro" id="IPR050498">
    <property type="entry name" value="Ycf3"/>
</dbReference>
<gene>
    <name evidence="7" type="ORF">P0082_05530</name>
</gene>
<keyword evidence="8" id="KW-1185">Reference proteome</keyword>
<evidence type="ECO:0000256" key="4">
    <source>
        <dbReference type="ARBA" id="ARBA00022840"/>
    </source>
</evidence>
<dbReference type="SUPFAM" id="SSF52540">
    <property type="entry name" value="P-loop containing nucleoside triphosphate hydrolases"/>
    <property type="match status" value="1"/>
</dbReference>
<feature type="repeat" description="TPR" evidence="5">
    <location>
        <begin position="258"/>
        <end position="291"/>
    </location>
</feature>
<dbReference type="SUPFAM" id="SSF48452">
    <property type="entry name" value="TPR-like"/>
    <property type="match status" value="1"/>
</dbReference>
<dbReference type="PROSITE" id="PS50893">
    <property type="entry name" value="ABC_TRANSPORTER_2"/>
    <property type="match status" value="1"/>
</dbReference>
<evidence type="ECO:0000256" key="5">
    <source>
        <dbReference type="PROSITE-ProRule" id="PRU00339"/>
    </source>
</evidence>
<evidence type="ECO:0000256" key="3">
    <source>
        <dbReference type="ARBA" id="ARBA00022803"/>
    </source>
</evidence>
<evidence type="ECO:0000313" key="7">
    <source>
        <dbReference type="EMBL" id="WGK70322.1"/>
    </source>
</evidence>
<dbReference type="PANTHER" id="PTHR44858:SF1">
    <property type="entry name" value="UDP-N-ACETYLGLUCOSAMINE--PEPTIDE N-ACETYLGLUCOSAMINYLTRANSFERASE SPINDLY-RELATED"/>
    <property type="match status" value="1"/>
</dbReference>
<dbReference type="InterPro" id="IPR003439">
    <property type="entry name" value="ABC_transporter-like_ATP-bd"/>
</dbReference>
<organism evidence="7 8">
    <name type="scientific">Candidatus Haliotispira prima</name>
    <dbReference type="NCBI Taxonomy" id="3034016"/>
    <lineage>
        <taxon>Bacteria</taxon>
        <taxon>Pseudomonadati</taxon>
        <taxon>Spirochaetota</taxon>
        <taxon>Spirochaetia</taxon>
        <taxon>Spirochaetales</taxon>
        <taxon>Spirochaetaceae</taxon>
        <taxon>Candidatus Haliotispira</taxon>
    </lineage>
</organism>
<dbReference type="CDD" id="cd00267">
    <property type="entry name" value="ABC_ATPase"/>
    <property type="match status" value="1"/>
</dbReference>
<keyword evidence="3 5" id="KW-0802">TPR repeat</keyword>
<reference evidence="7 8" key="1">
    <citation type="submission" date="2023-04" db="EMBL/GenBank/DDBJ databases">
        <title>Spirochaete genome identified in red abalone sample constitutes a novel genus.</title>
        <authorList>
            <person name="Sharma S.P."/>
            <person name="Purcell C.M."/>
            <person name="Hyde J.R."/>
            <person name="Severin A.J."/>
        </authorList>
    </citation>
    <scope>NUCLEOTIDE SEQUENCE [LARGE SCALE GENOMIC DNA]</scope>
    <source>
        <strain evidence="7 8">SP-2023</strain>
    </source>
</reference>
<dbReference type="InterPro" id="IPR003593">
    <property type="entry name" value="AAA+_ATPase"/>
</dbReference>
<dbReference type="PANTHER" id="PTHR44858">
    <property type="entry name" value="TETRATRICOPEPTIDE REPEAT PROTEIN 6"/>
    <property type="match status" value="1"/>
</dbReference>
<dbReference type="Gene3D" id="1.25.40.10">
    <property type="entry name" value="Tetratricopeptide repeat domain"/>
    <property type="match status" value="3"/>
</dbReference>
<dbReference type="SMART" id="SM00382">
    <property type="entry name" value="AAA"/>
    <property type="match status" value="1"/>
</dbReference>
<feature type="repeat" description="TPR" evidence="5">
    <location>
        <begin position="122"/>
        <end position="155"/>
    </location>
</feature>
<dbReference type="Pfam" id="PF13414">
    <property type="entry name" value="TPR_11"/>
    <property type="match status" value="3"/>
</dbReference>
<accession>A0ABY8MJY0</accession>
<name>A0ABY8MJY0_9SPIO</name>
<evidence type="ECO:0000256" key="1">
    <source>
        <dbReference type="ARBA" id="ARBA00022737"/>
    </source>
</evidence>
<proteinExistence type="predicted"/>
<keyword evidence="4" id="KW-0067">ATP-binding</keyword>
<dbReference type="RefSeq" id="WP_326928533.1">
    <property type="nucleotide sequence ID" value="NZ_CP123443.1"/>
</dbReference>
<sequence>MPNRVTLTPEKLNELLEKYELQAPEQGTIENYTQFIEDIEQNYEQDSFAQEKLSLAYRNLGNVCHRKGDIDCAIVNYDQAIKYKPDDAEGYNSRGLVYGAKGHIDLAIADFNQAIRLNLDNAKIYNNRGISYGLKGDVDLAIVDFNQAIKLKKDYAEAYYNRGAMYGEKGSFDLAIVDYNEAIRLDPDYASAYNNRGNVHNAKGAIDLAIADYNEAIRLNSDHAGAYNNRGAMYGVKGDVDLAIADFNEAIRLNPEDAKAYTNRGAVHRRKGDIDLAIADYNEAIRLNPDFAGAYHNRGVLYEKLGKFTEALRDYNRLVLLMPGVPGFQELRDRIEAKVRRAEDFSPVKVRKLRVQKFLHLDKPELEFTGLNLFIGKNGTGKSHLLQLLYSALQDTEGGAGERGMSLPEDARFTVGLQNYDQSFEITEKQRSVGGQSFQGVYIAPKEVLGIYKAVLARPNEYETIYQDTARLLIQTPPPSHQQSQEQTELLDCFHAHYQGRESVERAENSLPGKEFRYKTRTGEYIPLDQGAEGTKKIQQLKLLLENGSITRDSVLFMDEPEANLHPAYVRQLVQILVALAAKGVQIFMASHSYTVLKELAGASKRAGQKALCLPLLFREDGSVFCRSESLENGIPDNEILKEILNMDDDYDEAMFDD</sequence>
<dbReference type="InterPro" id="IPR027417">
    <property type="entry name" value="P-loop_NTPase"/>
</dbReference>
<dbReference type="Proteomes" id="UP001228690">
    <property type="component" value="Chromosome"/>
</dbReference>
<dbReference type="PROSITE" id="PS50293">
    <property type="entry name" value="TPR_REGION"/>
    <property type="match status" value="4"/>
</dbReference>
<feature type="repeat" description="TPR" evidence="5">
    <location>
        <begin position="88"/>
        <end position="121"/>
    </location>
</feature>
<feature type="repeat" description="TPR" evidence="5">
    <location>
        <begin position="54"/>
        <end position="87"/>
    </location>
</feature>
<protein>
    <submittedName>
        <fullName evidence="7">Tetratricopeptide repeat protein</fullName>
    </submittedName>
</protein>
<dbReference type="Pfam" id="PF13304">
    <property type="entry name" value="AAA_21"/>
    <property type="match status" value="1"/>
</dbReference>
<feature type="repeat" description="TPR" evidence="5">
    <location>
        <begin position="224"/>
        <end position="257"/>
    </location>
</feature>
<evidence type="ECO:0000259" key="6">
    <source>
        <dbReference type="PROSITE" id="PS50893"/>
    </source>
</evidence>
<dbReference type="InterPro" id="IPR011990">
    <property type="entry name" value="TPR-like_helical_dom_sf"/>
</dbReference>
<dbReference type="SMART" id="SM00028">
    <property type="entry name" value="TPR"/>
    <property type="match status" value="8"/>
</dbReference>
<dbReference type="InterPro" id="IPR019734">
    <property type="entry name" value="TPR_rpt"/>
</dbReference>
<dbReference type="Pfam" id="PF00515">
    <property type="entry name" value="TPR_1"/>
    <property type="match status" value="2"/>
</dbReference>
<feature type="repeat" description="TPR" evidence="5">
    <location>
        <begin position="292"/>
        <end position="325"/>
    </location>
</feature>
<feature type="domain" description="ABC transporter" evidence="6">
    <location>
        <begin position="340"/>
        <end position="644"/>
    </location>
</feature>
<dbReference type="EMBL" id="CP123443">
    <property type="protein sequence ID" value="WGK70322.1"/>
    <property type="molecule type" value="Genomic_DNA"/>
</dbReference>
<feature type="repeat" description="TPR" evidence="5">
    <location>
        <begin position="190"/>
        <end position="223"/>
    </location>
</feature>
<evidence type="ECO:0000256" key="2">
    <source>
        <dbReference type="ARBA" id="ARBA00022741"/>
    </source>
</evidence>
<dbReference type="PROSITE" id="PS50005">
    <property type="entry name" value="TPR"/>
    <property type="match status" value="8"/>
</dbReference>
<feature type="repeat" description="TPR" evidence="5">
    <location>
        <begin position="156"/>
        <end position="189"/>
    </location>
</feature>
<dbReference type="Gene3D" id="3.40.50.300">
    <property type="entry name" value="P-loop containing nucleotide triphosphate hydrolases"/>
    <property type="match status" value="1"/>
</dbReference>